<dbReference type="Gene3D" id="1.10.1740.10">
    <property type="match status" value="1"/>
</dbReference>
<dbReference type="InterPro" id="IPR039425">
    <property type="entry name" value="RNA_pol_sigma-70-like"/>
</dbReference>
<dbReference type="InterPro" id="IPR036388">
    <property type="entry name" value="WH-like_DNA-bd_sf"/>
</dbReference>
<organism evidence="6 7">
    <name type="scientific">Gemmatimonas groenlandica</name>
    <dbReference type="NCBI Taxonomy" id="2732249"/>
    <lineage>
        <taxon>Bacteria</taxon>
        <taxon>Pseudomonadati</taxon>
        <taxon>Gemmatimonadota</taxon>
        <taxon>Gemmatimonadia</taxon>
        <taxon>Gemmatimonadales</taxon>
        <taxon>Gemmatimonadaceae</taxon>
        <taxon>Gemmatimonas</taxon>
    </lineage>
</organism>
<gene>
    <name evidence="6" type="ORF">HKW67_18190</name>
</gene>
<evidence type="ECO:0000313" key="6">
    <source>
        <dbReference type="EMBL" id="QJR37301.1"/>
    </source>
</evidence>
<dbReference type="Gene3D" id="1.10.10.10">
    <property type="entry name" value="Winged helix-like DNA-binding domain superfamily/Winged helix DNA-binding domain"/>
    <property type="match status" value="1"/>
</dbReference>
<evidence type="ECO:0000256" key="1">
    <source>
        <dbReference type="ARBA" id="ARBA00010641"/>
    </source>
</evidence>
<dbReference type="GO" id="GO:0006352">
    <property type="term" value="P:DNA-templated transcription initiation"/>
    <property type="evidence" value="ECO:0007669"/>
    <property type="project" value="InterPro"/>
</dbReference>
<evidence type="ECO:0000259" key="5">
    <source>
        <dbReference type="Pfam" id="PF07638"/>
    </source>
</evidence>
<dbReference type="InterPro" id="IPR011517">
    <property type="entry name" value="RNA_pol_sigma70_ECF-like"/>
</dbReference>
<evidence type="ECO:0000313" key="7">
    <source>
        <dbReference type="Proteomes" id="UP000500938"/>
    </source>
</evidence>
<protein>
    <submittedName>
        <fullName evidence="6">Sigma-70 family RNA polymerase sigma factor</fullName>
    </submittedName>
</protein>
<dbReference type="SUPFAM" id="SSF88659">
    <property type="entry name" value="Sigma3 and sigma4 domains of RNA polymerase sigma factors"/>
    <property type="match status" value="1"/>
</dbReference>
<sequence length="188" mass="20819">MSPAEPDVTLLLEEARLGAAGAADQLARAVYDTMHRIAVSALRQERDGHTLQPTELVDEAFVRLVNHRDTSWESRSHFYGVAANVTRRILVDHARRRARVKRDHGIQVTLDNALSDEGAGSLDLIALDQALMELETLAPRQGRVVELRFFAGLDIDATAEVLGTSRATVKRDWAFARAFLLQALSSIH</sequence>
<dbReference type="InterPro" id="IPR014284">
    <property type="entry name" value="RNA_pol_sigma-70_dom"/>
</dbReference>
<dbReference type="NCBIfam" id="TIGR02999">
    <property type="entry name" value="Sig-70_X6"/>
    <property type="match status" value="1"/>
</dbReference>
<comment type="similarity">
    <text evidence="1">Belongs to the sigma-70 factor family. ECF subfamily.</text>
</comment>
<feature type="domain" description="RNA polymerase sigma-70 ECF-like HTH" evidence="5">
    <location>
        <begin position="7"/>
        <end position="185"/>
    </location>
</feature>
<dbReference type="KEGG" id="ggr:HKW67_18190"/>
<dbReference type="PANTHER" id="PTHR43133:SF39">
    <property type="entry name" value="SIMILAR TO RNA POLYMERASE SIGMA-E FACTOR"/>
    <property type="match status" value="1"/>
</dbReference>
<keyword evidence="3" id="KW-0731">Sigma factor</keyword>
<dbReference type="EMBL" id="CP053085">
    <property type="protein sequence ID" value="QJR37301.1"/>
    <property type="molecule type" value="Genomic_DNA"/>
</dbReference>
<name>A0A6M4IYH9_9BACT</name>
<keyword evidence="7" id="KW-1185">Reference proteome</keyword>
<dbReference type="PANTHER" id="PTHR43133">
    <property type="entry name" value="RNA POLYMERASE ECF-TYPE SIGMA FACTO"/>
    <property type="match status" value="1"/>
</dbReference>
<dbReference type="AlphaFoldDB" id="A0A6M4IYH9"/>
<keyword evidence="4" id="KW-0804">Transcription</keyword>
<dbReference type="InterPro" id="IPR013325">
    <property type="entry name" value="RNA_pol_sigma_r2"/>
</dbReference>
<proteinExistence type="inferred from homology"/>
<evidence type="ECO:0000256" key="4">
    <source>
        <dbReference type="ARBA" id="ARBA00023163"/>
    </source>
</evidence>
<dbReference type="SUPFAM" id="SSF88946">
    <property type="entry name" value="Sigma2 domain of RNA polymerase sigma factors"/>
    <property type="match status" value="1"/>
</dbReference>
<evidence type="ECO:0000256" key="2">
    <source>
        <dbReference type="ARBA" id="ARBA00023015"/>
    </source>
</evidence>
<reference evidence="6 7" key="1">
    <citation type="submission" date="2020-05" db="EMBL/GenBank/DDBJ databases">
        <title>Complete genome sequence of Gemmatimonas greenlandica TET16.</title>
        <authorList>
            <person name="Zeng Y."/>
        </authorList>
    </citation>
    <scope>NUCLEOTIDE SEQUENCE [LARGE SCALE GENOMIC DNA]</scope>
    <source>
        <strain evidence="6 7">TET16</strain>
    </source>
</reference>
<dbReference type="RefSeq" id="WP_171226735.1">
    <property type="nucleotide sequence ID" value="NZ_CP053085.1"/>
</dbReference>
<dbReference type="GO" id="GO:0016987">
    <property type="term" value="F:sigma factor activity"/>
    <property type="evidence" value="ECO:0007669"/>
    <property type="project" value="UniProtKB-KW"/>
</dbReference>
<accession>A0A6M4IYH9</accession>
<dbReference type="InterPro" id="IPR013324">
    <property type="entry name" value="RNA_pol_sigma_r3/r4-like"/>
</dbReference>
<dbReference type="InterPro" id="IPR053812">
    <property type="entry name" value="HTH_Sigma70_ECF-like"/>
</dbReference>
<dbReference type="Proteomes" id="UP000500938">
    <property type="component" value="Chromosome"/>
</dbReference>
<dbReference type="NCBIfam" id="TIGR02937">
    <property type="entry name" value="sigma70-ECF"/>
    <property type="match status" value="1"/>
</dbReference>
<keyword evidence="2" id="KW-0805">Transcription regulation</keyword>
<dbReference type="Pfam" id="PF07638">
    <property type="entry name" value="Sigma70_ECF"/>
    <property type="match status" value="1"/>
</dbReference>
<evidence type="ECO:0000256" key="3">
    <source>
        <dbReference type="ARBA" id="ARBA00023082"/>
    </source>
</evidence>